<evidence type="ECO:0000313" key="1">
    <source>
        <dbReference type="EMBL" id="MBX32809.1"/>
    </source>
</evidence>
<name>A0A2P2MRG5_RHIMU</name>
<protein>
    <submittedName>
        <fullName evidence="1">Putative GTP-binding protein OBGC2 isoform X1</fullName>
    </submittedName>
</protein>
<dbReference type="AlphaFoldDB" id="A0A2P2MRG5"/>
<proteinExistence type="predicted"/>
<dbReference type="EMBL" id="GGEC01052325">
    <property type="protein sequence ID" value="MBX32809.1"/>
    <property type="molecule type" value="Transcribed_RNA"/>
</dbReference>
<reference evidence="1" key="1">
    <citation type="submission" date="2018-02" db="EMBL/GenBank/DDBJ databases">
        <title>Rhizophora mucronata_Transcriptome.</title>
        <authorList>
            <person name="Meera S.P."/>
            <person name="Sreeshan A."/>
            <person name="Augustine A."/>
        </authorList>
    </citation>
    <scope>NUCLEOTIDE SEQUENCE</scope>
    <source>
        <tissue evidence="1">Leaf</tissue>
    </source>
</reference>
<organism evidence="1">
    <name type="scientific">Rhizophora mucronata</name>
    <name type="common">Asiatic mangrove</name>
    <dbReference type="NCBI Taxonomy" id="61149"/>
    <lineage>
        <taxon>Eukaryota</taxon>
        <taxon>Viridiplantae</taxon>
        <taxon>Streptophyta</taxon>
        <taxon>Embryophyta</taxon>
        <taxon>Tracheophyta</taxon>
        <taxon>Spermatophyta</taxon>
        <taxon>Magnoliopsida</taxon>
        <taxon>eudicotyledons</taxon>
        <taxon>Gunneridae</taxon>
        <taxon>Pentapetalae</taxon>
        <taxon>rosids</taxon>
        <taxon>fabids</taxon>
        <taxon>Malpighiales</taxon>
        <taxon>Rhizophoraceae</taxon>
        <taxon>Rhizophora</taxon>
    </lineage>
</organism>
<sequence length="102" mass="11558">MVPMVSPCLPLNVYNLLQVLVHGQPGEEVCLELILRVVADVGLVVSFACCSPREFHLHKLLSLPSNLMFTCIYRDFQMLESQPFWQPLPVQNLILLIILSQP</sequence>
<accession>A0A2P2MRG5</accession>